<dbReference type="AlphaFoldDB" id="A0A139N5H6"/>
<organism evidence="1 2">
    <name type="scientific">Streptococcus gordonii</name>
    <dbReference type="NCBI Taxonomy" id="1302"/>
    <lineage>
        <taxon>Bacteria</taxon>
        <taxon>Bacillati</taxon>
        <taxon>Bacillota</taxon>
        <taxon>Bacilli</taxon>
        <taxon>Lactobacillales</taxon>
        <taxon>Streptococcaceae</taxon>
        <taxon>Streptococcus</taxon>
    </lineage>
</organism>
<name>A0A139N5H6_STRGN</name>
<dbReference type="PATRIC" id="fig|1302.21.peg.1440"/>
<gene>
    <name evidence="1" type="ORF">SGODD07_01285</name>
</gene>
<evidence type="ECO:0000313" key="1">
    <source>
        <dbReference type="EMBL" id="KXT71285.1"/>
    </source>
</evidence>
<proteinExistence type="predicted"/>
<dbReference type="Proteomes" id="UP000070096">
    <property type="component" value="Unassembled WGS sequence"/>
</dbReference>
<accession>A0A139N5H6</accession>
<evidence type="ECO:0000313" key="2">
    <source>
        <dbReference type="Proteomes" id="UP000070096"/>
    </source>
</evidence>
<reference evidence="1 2" key="1">
    <citation type="submission" date="2016-01" db="EMBL/GenBank/DDBJ databases">
        <title>Highly variable Streptococcus oralis are common among viridans streptococci isolated from primates.</title>
        <authorList>
            <person name="Denapaite D."/>
            <person name="Rieger M."/>
            <person name="Koendgen S."/>
            <person name="Brueckner R."/>
            <person name="Ochigava I."/>
            <person name="Kappeler P."/>
            <person name="Maetz-Rensing K."/>
            <person name="Leendertz F."/>
            <person name="Hakenbeck R."/>
        </authorList>
    </citation>
    <scope>NUCLEOTIDE SEQUENCE [LARGE SCALE GENOMIC DNA]</scope>
    <source>
        <strain evidence="1 2">DD07</strain>
    </source>
</reference>
<dbReference type="EMBL" id="LQRC01000191">
    <property type="protein sequence ID" value="KXT71285.1"/>
    <property type="molecule type" value="Genomic_DNA"/>
</dbReference>
<comment type="caution">
    <text evidence="1">The sequence shown here is derived from an EMBL/GenBank/DDBJ whole genome shotgun (WGS) entry which is preliminary data.</text>
</comment>
<protein>
    <submittedName>
        <fullName evidence="1">Uncharacterized protein</fullName>
    </submittedName>
</protein>
<sequence length="336" mass="39641">MKRNTKVSTEQKHLNEKEIQSCFTLMNSFWGFDRMDFNLGENLIVDIEKLIEYSKKNPDKVKKLNYNSNQIEDLIIQSREFGRLEIGKIYKKEIGDTVNYCLLQLNHGGLNFETLSISAIRKKLIKVVTEIKQQTGIWIIPTTIRIHQMEISFTFATDAIIHFQTRNLLLRALSNTSQVNKKVYTKCSTPEDHHILSSKKNENLLHVLYDKTAKAEHNNQIESNVSRKYRIYRYEMTLNEQKIKSEFKSTDLDKLNHDQLYSFVYSVIKKGFCNFKIIVQTSVRDTQNKLKELYEEKGKDGYMKTFFETQLNHAMDYLYPITLDESIFYLLMHLNL</sequence>